<dbReference type="PROSITE" id="PS01173">
    <property type="entry name" value="LIPASE_GDXG_HIS"/>
    <property type="match status" value="1"/>
</dbReference>
<comment type="similarity">
    <text evidence="1">Belongs to the 'GDXG' lipolytic enzyme family.</text>
</comment>
<evidence type="ECO:0000313" key="4">
    <source>
        <dbReference type="EMBL" id="CDP01340.1"/>
    </source>
</evidence>
<protein>
    <recommendedName>
        <fullName evidence="3">Alpha/beta hydrolase fold-3 domain-containing protein</fullName>
    </recommendedName>
</protein>
<dbReference type="Pfam" id="PF07859">
    <property type="entry name" value="Abhydrolase_3"/>
    <property type="match status" value="1"/>
</dbReference>
<dbReference type="PANTHER" id="PTHR23024">
    <property type="entry name" value="ARYLACETAMIDE DEACETYLASE"/>
    <property type="match status" value="1"/>
</dbReference>
<proteinExistence type="inferred from homology"/>
<name>A0A068TYH1_COFCA</name>
<dbReference type="PANTHER" id="PTHR23024:SF458">
    <property type="entry name" value="ALPHA_BETA HYDROLASE FOLD-3 DOMAIN-CONTAINING PROTEIN"/>
    <property type="match status" value="1"/>
</dbReference>
<evidence type="ECO:0000259" key="3">
    <source>
        <dbReference type="Pfam" id="PF07859"/>
    </source>
</evidence>
<evidence type="ECO:0000256" key="1">
    <source>
        <dbReference type="ARBA" id="ARBA00010515"/>
    </source>
</evidence>
<dbReference type="Proteomes" id="UP000295252">
    <property type="component" value="Chromosome II"/>
</dbReference>
<organism evidence="4 5">
    <name type="scientific">Coffea canephora</name>
    <name type="common">Robusta coffee</name>
    <dbReference type="NCBI Taxonomy" id="49390"/>
    <lineage>
        <taxon>Eukaryota</taxon>
        <taxon>Viridiplantae</taxon>
        <taxon>Streptophyta</taxon>
        <taxon>Embryophyta</taxon>
        <taxon>Tracheophyta</taxon>
        <taxon>Spermatophyta</taxon>
        <taxon>Magnoliopsida</taxon>
        <taxon>eudicotyledons</taxon>
        <taxon>Gunneridae</taxon>
        <taxon>Pentapetalae</taxon>
        <taxon>asterids</taxon>
        <taxon>lamiids</taxon>
        <taxon>Gentianales</taxon>
        <taxon>Rubiaceae</taxon>
        <taxon>Ixoroideae</taxon>
        <taxon>Gardenieae complex</taxon>
        <taxon>Bertiereae - Coffeeae clade</taxon>
        <taxon>Coffeeae</taxon>
        <taxon>Coffea</taxon>
    </lineage>
</organism>
<dbReference type="InterPro" id="IPR013094">
    <property type="entry name" value="AB_hydrolase_3"/>
</dbReference>
<evidence type="ECO:0000256" key="2">
    <source>
        <dbReference type="ARBA" id="ARBA00022801"/>
    </source>
</evidence>
<accession>A0A068TYH1</accession>
<reference evidence="5" key="1">
    <citation type="journal article" date="2014" name="Science">
        <title>The coffee genome provides insight into the convergent evolution of caffeine biosynthesis.</title>
        <authorList>
            <person name="Denoeud F."/>
            <person name="Carretero-Paulet L."/>
            <person name="Dereeper A."/>
            <person name="Droc G."/>
            <person name="Guyot R."/>
            <person name="Pietrella M."/>
            <person name="Zheng C."/>
            <person name="Alberti A."/>
            <person name="Anthony F."/>
            <person name="Aprea G."/>
            <person name="Aury J.M."/>
            <person name="Bento P."/>
            <person name="Bernard M."/>
            <person name="Bocs S."/>
            <person name="Campa C."/>
            <person name="Cenci A."/>
            <person name="Combes M.C."/>
            <person name="Crouzillat D."/>
            <person name="Da Silva C."/>
            <person name="Daddiego L."/>
            <person name="De Bellis F."/>
            <person name="Dussert S."/>
            <person name="Garsmeur O."/>
            <person name="Gayraud T."/>
            <person name="Guignon V."/>
            <person name="Jahn K."/>
            <person name="Jamilloux V."/>
            <person name="Joet T."/>
            <person name="Labadie K."/>
            <person name="Lan T."/>
            <person name="Leclercq J."/>
            <person name="Lepelley M."/>
            <person name="Leroy T."/>
            <person name="Li L.T."/>
            <person name="Librado P."/>
            <person name="Lopez L."/>
            <person name="Munoz A."/>
            <person name="Noel B."/>
            <person name="Pallavicini A."/>
            <person name="Perrotta G."/>
            <person name="Poncet V."/>
            <person name="Pot D."/>
            <person name="Priyono X."/>
            <person name="Rigoreau M."/>
            <person name="Rouard M."/>
            <person name="Rozas J."/>
            <person name="Tranchant-Dubreuil C."/>
            <person name="VanBuren R."/>
            <person name="Zhang Q."/>
            <person name="Andrade A.C."/>
            <person name="Argout X."/>
            <person name="Bertrand B."/>
            <person name="de Kochko A."/>
            <person name="Graziosi G."/>
            <person name="Henry R.J."/>
            <person name="Jayarama X."/>
            <person name="Ming R."/>
            <person name="Nagai C."/>
            <person name="Rounsley S."/>
            <person name="Sankoff D."/>
            <person name="Giuliano G."/>
            <person name="Albert V.A."/>
            <person name="Wincker P."/>
            <person name="Lashermes P."/>
        </authorList>
    </citation>
    <scope>NUCLEOTIDE SEQUENCE [LARGE SCALE GENOMIC DNA]</scope>
    <source>
        <strain evidence="5">cv. DH200-94</strain>
    </source>
</reference>
<gene>
    <name evidence="4" type="ORF">GSCOC_T00034944001</name>
</gene>
<keyword evidence="5" id="KW-1185">Reference proteome</keyword>
<dbReference type="InterPro" id="IPR029058">
    <property type="entry name" value="AB_hydrolase_fold"/>
</dbReference>
<keyword evidence="2" id="KW-0378">Hydrolase</keyword>
<feature type="domain" description="Alpha/beta hydrolase fold-3" evidence="3">
    <location>
        <begin position="55"/>
        <end position="114"/>
    </location>
</feature>
<dbReference type="InParanoid" id="A0A068TYH1"/>
<dbReference type="STRING" id="49390.A0A068TYH1"/>
<dbReference type="Gramene" id="CDP01340">
    <property type="protein sequence ID" value="CDP01340"/>
    <property type="gene ID" value="GSCOC_T00034944001"/>
</dbReference>
<dbReference type="AlphaFoldDB" id="A0A068TYH1"/>
<dbReference type="PhylomeDB" id="A0A068TYH1"/>
<dbReference type="InterPro" id="IPR002168">
    <property type="entry name" value="Lipase_GDXG_HIS_AS"/>
</dbReference>
<dbReference type="SUPFAM" id="SSF53474">
    <property type="entry name" value="alpha/beta-Hydrolases"/>
    <property type="match status" value="1"/>
</dbReference>
<evidence type="ECO:0000313" key="5">
    <source>
        <dbReference type="Proteomes" id="UP000295252"/>
    </source>
</evidence>
<dbReference type="Gene3D" id="3.40.50.1820">
    <property type="entry name" value="alpha/beta hydrolase"/>
    <property type="match status" value="1"/>
</dbReference>
<dbReference type="InterPro" id="IPR050466">
    <property type="entry name" value="Carboxylest/Gibb_receptor"/>
</dbReference>
<dbReference type="EMBL" id="HG739090">
    <property type="protein sequence ID" value="CDP01340.1"/>
    <property type="molecule type" value="Genomic_DNA"/>
</dbReference>
<sequence length="168" mass="18614">MILWWSHYGGTFEFLPLLRVYKNGYVQRLLGTDPQTGRRQPKTPNNNTTNKLPLLFHVHGGAFCLSTPSTLNCHIYLNTMVSEAQVVAVSVHWSTLSPIPIGQEDSWASLHWVWIFLDLLWHPFSGGFGPIGSESIDPDRKVNPVVDGGASLVGLGCGRMPCLLVWCG</sequence>
<dbReference type="GO" id="GO:0016787">
    <property type="term" value="F:hydrolase activity"/>
    <property type="evidence" value="ECO:0007669"/>
    <property type="project" value="UniProtKB-KW"/>
</dbReference>